<dbReference type="InParanoid" id="H0ECD7"/>
<evidence type="ECO:0000313" key="4">
    <source>
        <dbReference type="Proteomes" id="UP000005446"/>
    </source>
</evidence>
<dbReference type="InterPro" id="IPR052158">
    <property type="entry name" value="INH-QAR"/>
</dbReference>
<evidence type="ECO:0000256" key="1">
    <source>
        <dbReference type="SAM" id="MobiDB-lite"/>
    </source>
</evidence>
<accession>H0ECD7</accession>
<dbReference type="PANTHER" id="PTHR43130">
    <property type="entry name" value="ARAC-FAMILY TRANSCRIPTIONAL REGULATOR"/>
    <property type="match status" value="1"/>
</dbReference>
<dbReference type="PANTHER" id="PTHR43130:SF15">
    <property type="entry name" value="THIJ_PFPI FAMILY PROTEIN (AFU_ORTHOLOGUE AFUA_5G14240)"/>
    <property type="match status" value="1"/>
</dbReference>
<gene>
    <name evidence="3" type="ORF">M7I_0072</name>
</gene>
<evidence type="ECO:0000313" key="3">
    <source>
        <dbReference type="EMBL" id="EHL03790.1"/>
    </source>
</evidence>
<dbReference type="Gene3D" id="3.40.50.880">
    <property type="match status" value="1"/>
</dbReference>
<proteinExistence type="predicted"/>
<feature type="domain" description="DJ-1/PfpI" evidence="2">
    <location>
        <begin position="2"/>
        <end position="175"/>
    </location>
</feature>
<dbReference type="InterPro" id="IPR029062">
    <property type="entry name" value="Class_I_gatase-like"/>
</dbReference>
<dbReference type="SUPFAM" id="SSF52317">
    <property type="entry name" value="Class I glutamine amidotransferase-like"/>
    <property type="match status" value="1"/>
</dbReference>
<reference evidence="3 4" key="1">
    <citation type="journal article" date="2012" name="Eukaryot. Cell">
        <title>Genome sequence of the fungus Glarea lozoyensis: the first genome sequence of a species from the Helotiaceae family.</title>
        <authorList>
            <person name="Youssar L."/>
            <person name="Gruening B.A."/>
            <person name="Erxleben A."/>
            <person name="Guenther S."/>
            <person name="Huettel W."/>
        </authorList>
    </citation>
    <scope>NUCLEOTIDE SEQUENCE [LARGE SCALE GENOMIC DNA]</scope>
    <source>
        <strain evidence="4">ATCC 74030 / MF5533</strain>
    </source>
</reference>
<keyword evidence="4" id="KW-1185">Reference proteome</keyword>
<dbReference type="Proteomes" id="UP000005446">
    <property type="component" value="Unassembled WGS sequence"/>
</dbReference>
<comment type="caution">
    <text evidence="3">The sequence shown here is derived from an EMBL/GenBank/DDBJ whole genome shotgun (WGS) entry which is preliminary data.</text>
</comment>
<dbReference type="AlphaFoldDB" id="H0ECD7"/>
<protein>
    <recommendedName>
        <fullName evidence="2">DJ-1/PfpI domain-containing protein</fullName>
    </recommendedName>
</protein>
<dbReference type="HOGENOM" id="CLU_000445_44_8_1"/>
<dbReference type="OrthoDB" id="543156at2759"/>
<evidence type="ECO:0000259" key="2">
    <source>
        <dbReference type="Pfam" id="PF01965"/>
    </source>
</evidence>
<feature type="compositionally biased region" description="Low complexity" evidence="1">
    <location>
        <begin position="230"/>
        <end position="240"/>
    </location>
</feature>
<dbReference type="EMBL" id="AGUE01000002">
    <property type="protein sequence ID" value="EHL03790.1"/>
    <property type="molecule type" value="Genomic_DNA"/>
</dbReference>
<organism evidence="3 4">
    <name type="scientific">Glarea lozoyensis (strain ATCC 74030 / MF5533)</name>
    <dbReference type="NCBI Taxonomy" id="1104152"/>
    <lineage>
        <taxon>Eukaryota</taxon>
        <taxon>Fungi</taxon>
        <taxon>Dikarya</taxon>
        <taxon>Ascomycota</taxon>
        <taxon>Pezizomycotina</taxon>
        <taxon>Leotiomycetes</taxon>
        <taxon>Helotiales</taxon>
        <taxon>Helotiaceae</taxon>
        <taxon>Glarea</taxon>
    </lineage>
</organism>
<dbReference type="CDD" id="cd03139">
    <property type="entry name" value="GATase1_PfpI_2"/>
    <property type="match status" value="1"/>
</dbReference>
<sequence>MLLYPGYQALDAWGPLDFLNILSFRTQLNLTIISPDGLPVPIRTSNPAFTRSNSTVDEVVLATHSFANAPPLDVLFVPGGVGNRDVAAIQSSIDFVRATYPSLQYLITVCTGAGIAARAGVLDGRNATTNKRAFYEMANHGPRTWWHSKARWVVDGNVWSSSGVSAGMDVTLAWIQHVWGATTAEDLAVGAEYDWHRDPSWDPFFGHYNISDVVNGVTMAPSAPTPTPTPNIAKPRPFVR</sequence>
<dbReference type="InterPro" id="IPR002818">
    <property type="entry name" value="DJ-1/PfpI"/>
</dbReference>
<feature type="region of interest" description="Disordered" evidence="1">
    <location>
        <begin position="221"/>
        <end position="240"/>
    </location>
</feature>
<dbReference type="Pfam" id="PF01965">
    <property type="entry name" value="DJ-1_PfpI"/>
    <property type="match status" value="1"/>
</dbReference>
<name>H0ECD7_GLAL7</name>